<evidence type="ECO:0000313" key="3">
    <source>
        <dbReference type="Proteomes" id="UP000192582"/>
    </source>
</evidence>
<gene>
    <name evidence="2" type="ORF">SAMN00790413_03287</name>
</gene>
<dbReference type="Proteomes" id="UP000192582">
    <property type="component" value="Unassembled WGS sequence"/>
</dbReference>
<protein>
    <recommendedName>
        <fullName evidence="1">DUF6884 domain-containing protein</fullName>
    </recommendedName>
</protein>
<dbReference type="OrthoDB" id="2866199at2"/>
<feature type="domain" description="DUF6884" evidence="1">
    <location>
        <begin position="13"/>
        <end position="141"/>
    </location>
</feature>
<dbReference type="AlphaFoldDB" id="A0A1W1UVP1"/>
<proteinExistence type="predicted"/>
<reference evidence="2 3" key="1">
    <citation type="submission" date="2017-04" db="EMBL/GenBank/DDBJ databases">
        <authorList>
            <person name="Afonso C.L."/>
            <person name="Miller P.J."/>
            <person name="Scott M.A."/>
            <person name="Spackman E."/>
            <person name="Goraichik I."/>
            <person name="Dimitrov K.M."/>
            <person name="Suarez D.L."/>
            <person name="Swayne D.E."/>
        </authorList>
    </citation>
    <scope>NUCLEOTIDE SEQUENCE [LARGE SCALE GENOMIC DNA]</scope>
    <source>
        <strain evidence="2 3">KR-140</strain>
    </source>
</reference>
<dbReference type="EMBL" id="FWWU01000008">
    <property type="protein sequence ID" value="SMB85153.1"/>
    <property type="molecule type" value="Genomic_DNA"/>
</dbReference>
<name>A0A1W1UVP1_9DEIO</name>
<evidence type="ECO:0000313" key="2">
    <source>
        <dbReference type="EMBL" id="SMB85153.1"/>
    </source>
</evidence>
<accession>A0A1W1UVP1</accession>
<dbReference type="STRING" id="695939.SAMN00790413_03287"/>
<sequence>MFDPHPDCASRTIVLVGCVKSKQSQPTLAKDLYTSSLFQARRRFAERFGERWFILSALHGLVDPEQHLAPYEQVLKAGESRRWAEQVFTALGPQLQSGDRVVLAAGGHYRKSLIPKLKQAGHEVEAVLTDVPGIQVQVRRLNEAAQRGDW</sequence>
<evidence type="ECO:0000259" key="1">
    <source>
        <dbReference type="Pfam" id="PF21818"/>
    </source>
</evidence>
<dbReference type="Pfam" id="PF21818">
    <property type="entry name" value="DUF6884"/>
    <property type="match status" value="1"/>
</dbReference>
<keyword evidence="3" id="KW-1185">Reference proteome</keyword>
<dbReference type="RefSeq" id="WP_084047219.1">
    <property type="nucleotide sequence ID" value="NZ_FWWU01000008.1"/>
</dbReference>
<dbReference type="InterPro" id="IPR049251">
    <property type="entry name" value="DUF6884"/>
</dbReference>
<organism evidence="2 3">
    <name type="scientific">Deinococcus hopiensis KR-140</name>
    <dbReference type="NCBI Taxonomy" id="695939"/>
    <lineage>
        <taxon>Bacteria</taxon>
        <taxon>Thermotogati</taxon>
        <taxon>Deinococcota</taxon>
        <taxon>Deinococci</taxon>
        <taxon>Deinococcales</taxon>
        <taxon>Deinococcaceae</taxon>
        <taxon>Deinococcus</taxon>
    </lineage>
</organism>